<organism evidence="3 4">
    <name type="scientific">Paxillus rubicundulus Ve08.2h10</name>
    <dbReference type="NCBI Taxonomy" id="930991"/>
    <lineage>
        <taxon>Eukaryota</taxon>
        <taxon>Fungi</taxon>
        <taxon>Dikarya</taxon>
        <taxon>Basidiomycota</taxon>
        <taxon>Agaricomycotina</taxon>
        <taxon>Agaricomycetes</taxon>
        <taxon>Agaricomycetidae</taxon>
        <taxon>Boletales</taxon>
        <taxon>Paxilineae</taxon>
        <taxon>Paxillaceae</taxon>
        <taxon>Paxillus</taxon>
    </lineage>
</organism>
<feature type="compositionally biased region" description="Polar residues" evidence="2">
    <location>
        <begin position="1"/>
        <end position="10"/>
    </location>
</feature>
<dbReference type="InParanoid" id="A0A0D0E806"/>
<keyword evidence="1" id="KW-0175">Coiled coil</keyword>
<protein>
    <submittedName>
        <fullName evidence="3">Uncharacterized protein</fullName>
    </submittedName>
</protein>
<gene>
    <name evidence="3" type="ORF">PAXRUDRAFT_12028</name>
</gene>
<feature type="compositionally biased region" description="Basic and acidic residues" evidence="2">
    <location>
        <begin position="11"/>
        <end position="30"/>
    </location>
</feature>
<sequence length="274" mass="30483">MSSSITNDLTKWNDEQLRENEDNNDELFEKKSAEHRCCTKAWKEAERQMVNEVARRKAEEEAKQKVEVEAQRRTEAEAKVHTEEVAWAQNSVLGPPKGKQLKVVASRTVEVAESVGGIILCYECSDAGVACEMMAARGSRARSCNPEEAGGGHVAMGRKEEGTDKEEEDADDCEVEENCDALGTLVEVLSAVVGEMRNMATDRRHAAAESHAQMERMLGTLEEIRGCLDLEFTPEELEEGSEEDFEEEEVVEAAKEKEALKGRNEEEAEVDESV</sequence>
<accession>A0A0D0E806</accession>
<feature type="region of interest" description="Disordered" evidence="2">
    <location>
        <begin position="1"/>
        <end position="30"/>
    </location>
</feature>
<dbReference type="Proteomes" id="UP000054538">
    <property type="component" value="Unassembled WGS sequence"/>
</dbReference>
<dbReference type="EMBL" id="KN825104">
    <property type="protein sequence ID" value="KIK94475.1"/>
    <property type="molecule type" value="Genomic_DNA"/>
</dbReference>
<dbReference type="AlphaFoldDB" id="A0A0D0E806"/>
<keyword evidence="4" id="KW-1185">Reference proteome</keyword>
<feature type="region of interest" description="Disordered" evidence="2">
    <location>
        <begin position="142"/>
        <end position="170"/>
    </location>
</feature>
<evidence type="ECO:0000256" key="2">
    <source>
        <dbReference type="SAM" id="MobiDB-lite"/>
    </source>
</evidence>
<name>A0A0D0E806_9AGAM</name>
<evidence type="ECO:0000313" key="3">
    <source>
        <dbReference type="EMBL" id="KIK94475.1"/>
    </source>
</evidence>
<dbReference type="STRING" id="930991.A0A0D0E806"/>
<evidence type="ECO:0000256" key="1">
    <source>
        <dbReference type="SAM" id="Coils"/>
    </source>
</evidence>
<dbReference type="HOGENOM" id="CLU_066687_0_0_1"/>
<reference evidence="3 4" key="1">
    <citation type="submission" date="2014-04" db="EMBL/GenBank/DDBJ databases">
        <authorList>
            <consortium name="DOE Joint Genome Institute"/>
            <person name="Kuo A."/>
            <person name="Kohler A."/>
            <person name="Jargeat P."/>
            <person name="Nagy L.G."/>
            <person name="Floudas D."/>
            <person name="Copeland A."/>
            <person name="Barry K.W."/>
            <person name="Cichocki N."/>
            <person name="Veneault-Fourrey C."/>
            <person name="LaButti K."/>
            <person name="Lindquist E.A."/>
            <person name="Lipzen A."/>
            <person name="Lundell T."/>
            <person name="Morin E."/>
            <person name="Murat C."/>
            <person name="Sun H."/>
            <person name="Tunlid A."/>
            <person name="Henrissat B."/>
            <person name="Grigoriev I.V."/>
            <person name="Hibbett D.S."/>
            <person name="Martin F."/>
            <person name="Nordberg H.P."/>
            <person name="Cantor M.N."/>
            <person name="Hua S.X."/>
        </authorList>
    </citation>
    <scope>NUCLEOTIDE SEQUENCE [LARGE SCALE GENOMIC DNA]</scope>
    <source>
        <strain evidence="3 4">Ve08.2h10</strain>
    </source>
</reference>
<reference evidence="4" key="2">
    <citation type="submission" date="2015-01" db="EMBL/GenBank/DDBJ databases">
        <title>Evolutionary Origins and Diversification of the Mycorrhizal Mutualists.</title>
        <authorList>
            <consortium name="DOE Joint Genome Institute"/>
            <consortium name="Mycorrhizal Genomics Consortium"/>
            <person name="Kohler A."/>
            <person name="Kuo A."/>
            <person name="Nagy L.G."/>
            <person name="Floudas D."/>
            <person name="Copeland A."/>
            <person name="Barry K.W."/>
            <person name="Cichocki N."/>
            <person name="Veneault-Fourrey C."/>
            <person name="LaButti K."/>
            <person name="Lindquist E.A."/>
            <person name="Lipzen A."/>
            <person name="Lundell T."/>
            <person name="Morin E."/>
            <person name="Murat C."/>
            <person name="Riley R."/>
            <person name="Ohm R."/>
            <person name="Sun H."/>
            <person name="Tunlid A."/>
            <person name="Henrissat B."/>
            <person name="Grigoriev I.V."/>
            <person name="Hibbett D.S."/>
            <person name="Martin F."/>
        </authorList>
    </citation>
    <scope>NUCLEOTIDE SEQUENCE [LARGE SCALE GENOMIC DNA]</scope>
    <source>
        <strain evidence="4">Ve08.2h10</strain>
    </source>
</reference>
<feature type="coiled-coil region" evidence="1">
    <location>
        <begin position="43"/>
        <end position="79"/>
    </location>
</feature>
<dbReference type="OrthoDB" id="2709048at2759"/>
<evidence type="ECO:0000313" key="4">
    <source>
        <dbReference type="Proteomes" id="UP000054538"/>
    </source>
</evidence>
<proteinExistence type="predicted"/>